<evidence type="ECO:0000313" key="1">
    <source>
        <dbReference type="EMBL" id="MEJ6399785.1"/>
    </source>
</evidence>
<organism evidence="1 2">
    <name type="scientific">Nicoliella lavandulae</name>
    <dbReference type="NCBI Taxonomy" id="3082954"/>
    <lineage>
        <taxon>Bacteria</taxon>
        <taxon>Bacillati</taxon>
        <taxon>Bacillota</taxon>
        <taxon>Bacilli</taxon>
        <taxon>Lactobacillales</taxon>
        <taxon>Lactobacillaceae</taxon>
        <taxon>Nicoliella</taxon>
    </lineage>
</organism>
<proteinExistence type="predicted"/>
<reference evidence="1 2" key="1">
    <citation type="submission" date="2023-10" db="EMBL/GenBank/DDBJ databases">
        <title>Nicoliella lavandulae sp. nov. isolated from Lavandula angustifolia flowers.</title>
        <authorList>
            <person name="Alcantara C."/>
            <person name="Zuniga M."/>
            <person name="Landete J.M."/>
            <person name="Monedero V."/>
        </authorList>
    </citation>
    <scope>NUCLEOTIDE SEQUENCE [LARGE SCALE GENOMIC DNA]</scope>
    <source>
        <strain evidence="1 2">Es01</strain>
    </source>
</reference>
<dbReference type="Proteomes" id="UP001370590">
    <property type="component" value="Unassembled WGS sequence"/>
</dbReference>
<name>A0ABU8SIP9_9LACO</name>
<dbReference type="EMBL" id="JAWMWH010000001">
    <property type="protein sequence ID" value="MEJ6399785.1"/>
    <property type="molecule type" value="Genomic_DNA"/>
</dbReference>
<comment type="caution">
    <text evidence="1">The sequence shown here is derived from an EMBL/GenBank/DDBJ whole genome shotgun (WGS) entry which is preliminary data.</text>
</comment>
<dbReference type="RefSeq" id="WP_339959624.1">
    <property type="nucleotide sequence ID" value="NZ_JAWMWH010000001.1"/>
</dbReference>
<protein>
    <submittedName>
        <fullName evidence="1">Uncharacterized protein</fullName>
    </submittedName>
</protein>
<accession>A0ABU8SIP9</accession>
<gene>
    <name evidence="1" type="ORF">R4146_01095</name>
</gene>
<evidence type="ECO:0000313" key="2">
    <source>
        <dbReference type="Proteomes" id="UP001370590"/>
    </source>
</evidence>
<sequence length="47" mass="5478">MVAQNPDQQGFFEEIERLKADLARVNSLYPDDPQTAAEEIRKIWESK</sequence>
<keyword evidence="2" id="KW-1185">Reference proteome</keyword>